<evidence type="ECO:0000313" key="4">
    <source>
        <dbReference type="Proteomes" id="UP000663866"/>
    </source>
</evidence>
<accession>A0A816XM13</accession>
<keyword evidence="4" id="KW-1185">Reference proteome</keyword>
<protein>
    <submittedName>
        <fullName evidence="1">Uncharacterized protein</fullName>
    </submittedName>
</protein>
<evidence type="ECO:0000313" key="1">
    <source>
        <dbReference type="EMBL" id="CAF2149242.1"/>
    </source>
</evidence>
<sequence length="654" mass="76818">MASRTRLFTRFRDLPLENIPKAIEIINVVIFDINMDINDRILNNPRFQAKVFTGEHIDLCINYIKSSIANTHLFISNTISNEMIQVIGAIPQTKFIYTFCNNDQYENFPFTNSKVQGAFNDANVMFNKFQQDIRELDYNSYSQESSSQTLDGKSAEILWWRIFDKILLHIRHTAIARDELGEFCRSWFCKDHTELRLIDEFNLGYESCNAVYWYTRDSFLYGLLNKTLQRKRCINDIFIWRLVIKDIMSGLMKIAQSNIFYRSNLSLTVYRGQTISLDEIKRLETAQSQLICINQFFSTTMNLDVARAFLGISHYSESILRSVLFEIEIDSDNIANTTHPFADISSNSHFREEQEVLFSMHSTFLVKSVELHDKNIWRVYLKSEDNIWDTDFDERSIFCPHADEIFIRHLSRENKQFIVFQVLLDMMLRLDQNKYAKDELLEFCPSKYEHESIEMGKINDFEQNYESKDAAKWYTKYSFLYRLLNKSLRIETIDYIVKMRYYIHDLHNQLAELQSSFINTLNPETVLMLYRGQVMKKNQLNEIQDNIGGFMSMNSFISATQDPAVARVFSGMGENLQPDEVSVIYEMTIDTYIRSTPYAKIDTINPDEQEILFSIGAIFKIEKIDQLSANIYSVKLTMTHIDDELWNKLTAHLN</sequence>
<evidence type="ECO:0000313" key="3">
    <source>
        <dbReference type="Proteomes" id="UP000663856"/>
    </source>
</evidence>
<dbReference type="Proteomes" id="UP000663866">
    <property type="component" value="Unassembled WGS sequence"/>
</dbReference>
<dbReference type="Proteomes" id="UP000663856">
    <property type="component" value="Unassembled WGS sequence"/>
</dbReference>
<dbReference type="Gene3D" id="3.90.176.10">
    <property type="entry name" value="Toxin ADP-ribosyltransferase, Chain A, domain 1"/>
    <property type="match status" value="2"/>
</dbReference>
<gene>
    <name evidence="2" type="ORF">OVN521_LOCUS14924</name>
    <name evidence="1" type="ORF">WKI299_LOCUS29978</name>
</gene>
<name>A0A816XM13_9BILA</name>
<organism evidence="1 3">
    <name type="scientific">Rotaria magnacalcarata</name>
    <dbReference type="NCBI Taxonomy" id="392030"/>
    <lineage>
        <taxon>Eukaryota</taxon>
        <taxon>Metazoa</taxon>
        <taxon>Spiralia</taxon>
        <taxon>Gnathifera</taxon>
        <taxon>Rotifera</taxon>
        <taxon>Eurotatoria</taxon>
        <taxon>Bdelloidea</taxon>
        <taxon>Philodinida</taxon>
        <taxon>Philodinidae</taxon>
        <taxon>Rotaria</taxon>
    </lineage>
</organism>
<dbReference type="AlphaFoldDB" id="A0A816XM13"/>
<proteinExistence type="predicted"/>
<reference evidence="1" key="1">
    <citation type="submission" date="2021-02" db="EMBL/GenBank/DDBJ databases">
        <authorList>
            <person name="Nowell W R."/>
        </authorList>
    </citation>
    <scope>NUCLEOTIDE SEQUENCE</scope>
</reference>
<dbReference type="EMBL" id="CAJNRF010013455">
    <property type="protein sequence ID" value="CAF2149242.1"/>
    <property type="molecule type" value="Genomic_DNA"/>
</dbReference>
<dbReference type="EMBL" id="CAJOBG010002320">
    <property type="protein sequence ID" value="CAF3998856.1"/>
    <property type="molecule type" value="Genomic_DNA"/>
</dbReference>
<comment type="caution">
    <text evidence="1">The sequence shown here is derived from an EMBL/GenBank/DDBJ whole genome shotgun (WGS) entry which is preliminary data.</text>
</comment>
<dbReference type="SUPFAM" id="SSF56399">
    <property type="entry name" value="ADP-ribosylation"/>
    <property type="match status" value="2"/>
</dbReference>
<evidence type="ECO:0000313" key="2">
    <source>
        <dbReference type="EMBL" id="CAF3998856.1"/>
    </source>
</evidence>
<dbReference type="PROSITE" id="PS51996">
    <property type="entry name" value="TR_MART"/>
    <property type="match status" value="2"/>
</dbReference>